<dbReference type="InterPro" id="IPR001633">
    <property type="entry name" value="EAL_dom"/>
</dbReference>
<dbReference type="EC" id="3.1.4.52" evidence="2"/>
<comment type="catalytic activity">
    <reaction evidence="4">
        <text>3',3'-c-di-GMP + H2O = 5'-phosphoguanylyl(3'-&gt;5')guanosine + H(+)</text>
        <dbReference type="Rhea" id="RHEA:24902"/>
        <dbReference type="ChEBI" id="CHEBI:15377"/>
        <dbReference type="ChEBI" id="CHEBI:15378"/>
        <dbReference type="ChEBI" id="CHEBI:58754"/>
        <dbReference type="ChEBI" id="CHEBI:58805"/>
        <dbReference type="EC" id="3.1.4.52"/>
    </reaction>
    <physiologicalReaction direction="left-to-right" evidence="4">
        <dbReference type="Rhea" id="RHEA:24903"/>
    </physiologicalReaction>
</comment>
<evidence type="ECO:0000259" key="8">
    <source>
        <dbReference type="PROSITE" id="PS50887"/>
    </source>
</evidence>
<dbReference type="NCBIfam" id="TIGR00254">
    <property type="entry name" value="GGDEF"/>
    <property type="match status" value="1"/>
</dbReference>
<dbReference type="CDD" id="cd01949">
    <property type="entry name" value="GGDEF"/>
    <property type="match status" value="1"/>
</dbReference>
<dbReference type="AlphaFoldDB" id="A0A4P9K4Q8"/>
<dbReference type="Gene3D" id="3.20.20.450">
    <property type="entry name" value="EAL domain"/>
    <property type="match status" value="1"/>
</dbReference>
<dbReference type="GO" id="GO:0071732">
    <property type="term" value="P:cellular response to nitric oxide"/>
    <property type="evidence" value="ECO:0007669"/>
    <property type="project" value="UniProtKB-ARBA"/>
</dbReference>
<evidence type="ECO:0000313" key="10">
    <source>
        <dbReference type="Proteomes" id="UP000304864"/>
    </source>
</evidence>
<dbReference type="CDD" id="cd01948">
    <property type="entry name" value="EAL"/>
    <property type="match status" value="1"/>
</dbReference>
<dbReference type="Proteomes" id="UP000304864">
    <property type="component" value="Chromosome"/>
</dbReference>
<comment type="cofactor">
    <cofactor evidence="1">
        <name>Mg(2+)</name>
        <dbReference type="ChEBI" id="CHEBI:18420"/>
    </cofactor>
</comment>
<dbReference type="Gene3D" id="3.30.70.270">
    <property type="match status" value="1"/>
</dbReference>
<dbReference type="KEGG" id="thig:FE785_00420"/>
<organism evidence="9 10">
    <name type="scientific">Thiomicrorhabdus sediminis</name>
    <dbReference type="NCBI Taxonomy" id="2580412"/>
    <lineage>
        <taxon>Bacteria</taxon>
        <taxon>Pseudomonadati</taxon>
        <taxon>Pseudomonadota</taxon>
        <taxon>Gammaproteobacteria</taxon>
        <taxon>Thiotrichales</taxon>
        <taxon>Piscirickettsiaceae</taxon>
        <taxon>Thiomicrorhabdus</taxon>
    </lineage>
</organism>
<reference evidence="9 10" key="1">
    <citation type="submission" date="2019-05" db="EMBL/GenBank/DDBJ databases">
        <title>Thiomicrorhabdus sediminis sp. nov, a novel sulfur-oxidizing bacterium isolated from coastal sediment.</title>
        <authorList>
            <person name="Liu X."/>
        </authorList>
    </citation>
    <scope>NUCLEOTIDE SEQUENCE [LARGE SCALE GENOMIC DNA]</scope>
    <source>
        <strain evidence="9 10">G1</strain>
    </source>
</reference>
<dbReference type="PANTHER" id="PTHR44757:SF2">
    <property type="entry name" value="BIOFILM ARCHITECTURE MAINTENANCE PROTEIN MBAA"/>
    <property type="match status" value="1"/>
</dbReference>
<dbReference type="RefSeq" id="WP_138563318.1">
    <property type="nucleotide sequence ID" value="NZ_CP040602.1"/>
</dbReference>
<evidence type="ECO:0000256" key="6">
    <source>
        <dbReference type="SAM" id="Phobius"/>
    </source>
</evidence>
<dbReference type="SMART" id="SM00267">
    <property type="entry name" value="GGDEF"/>
    <property type="match status" value="1"/>
</dbReference>
<dbReference type="InterPro" id="IPR052155">
    <property type="entry name" value="Biofilm_reg_signaling"/>
</dbReference>
<keyword evidence="5" id="KW-0175">Coiled coil</keyword>
<dbReference type="InterPro" id="IPR029787">
    <property type="entry name" value="Nucleotide_cyclase"/>
</dbReference>
<name>A0A4P9K4Q8_9GAMM</name>
<feature type="domain" description="GGDEF" evidence="8">
    <location>
        <begin position="266"/>
        <end position="399"/>
    </location>
</feature>
<dbReference type="PROSITE" id="PS50883">
    <property type="entry name" value="EAL"/>
    <property type="match status" value="1"/>
</dbReference>
<keyword evidence="6" id="KW-1133">Transmembrane helix</keyword>
<dbReference type="FunFam" id="3.30.70.270:FF:000001">
    <property type="entry name" value="Diguanylate cyclase domain protein"/>
    <property type="match status" value="1"/>
</dbReference>
<evidence type="ECO:0000259" key="7">
    <source>
        <dbReference type="PROSITE" id="PS50883"/>
    </source>
</evidence>
<dbReference type="InterPro" id="IPR035919">
    <property type="entry name" value="EAL_sf"/>
</dbReference>
<keyword evidence="3" id="KW-0973">c-di-GMP</keyword>
<keyword evidence="10" id="KW-1185">Reference proteome</keyword>
<dbReference type="InterPro" id="IPR000160">
    <property type="entry name" value="GGDEF_dom"/>
</dbReference>
<keyword evidence="6" id="KW-0812">Transmembrane</keyword>
<dbReference type="FunFam" id="3.20.20.450:FF:000001">
    <property type="entry name" value="Cyclic di-GMP phosphodiesterase yahA"/>
    <property type="match status" value="1"/>
</dbReference>
<feature type="coiled-coil region" evidence="5">
    <location>
        <begin position="208"/>
        <end position="235"/>
    </location>
</feature>
<dbReference type="SUPFAM" id="SSF55073">
    <property type="entry name" value="Nucleotide cyclase"/>
    <property type="match status" value="1"/>
</dbReference>
<dbReference type="EMBL" id="CP040602">
    <property type="protein sequence ID" value="QCU89196.1"/>
    <property type="molecule type" value="Genomic_DNA"/>
</dbReference>
<evidence type="ECO:0000256" key="5">
    <source>
        <dbReference type="SAM" id="Coils"/>
    </source>
</evidence>
<dbReference type="Pfam" id="PF00990">
    <property type="entry name" value="GGDEF"/>
    <property type="match status" value="1"/>
</dbReference>
<evidence type="ECO:0000313" key="9">
    <source>
        <dbReference type="EMBL" id="QCU89196.1"/>
    </source>
</evidence>
<proteinExistence type="predicted"/>
<keyword evidence="6" id="KW-0472">Membrane</keyword>
<dbReference type="PROSITE" id="PS50887">
    <property type="entry name" value="GGDEF"/>
    <property type="match status" value="1"/>
</dbReference>
<accession>A0A4P9K4Q8</accession>
<evidence type="ECO:0000256" key="4">
    <source>
        <dbReference type="ARBA" id="ARBA00051114"/>
    </source>
</evidence>
<feature type="transmembrane region" description="Helical" evidence="6">
    <location>
        <begin position="162"/>
        <end position="181"/>
    </location>
</feature>
<feature type="domain" description="EAL" evidence="7">
    <location>
        <begin position="408"/>
        <end position="661"/>
    </location>
</feature>
<dbReference type="GO" id="GO:0071111">
    <property type="term" value="F:cyclic-guanylate-specific phosphodiesterase activity"/>
    <property type="evidence" value="ECO:0007669"/>
    <property type="project" value="UniProtKB-EC"/>
</dbReference>
<evidence type="ECO:0000256" key="1">
    <source>
        <dbReference type="ARBA" id="ARBA00001946"/>
    </source>
</evidence>
<gene>
    <name evidence="9" type="ORF">FE785_00420</name>
</gene>
<dbReference type="InterPro" id="IPR043128">
    <property type="entry name" value="Rev_trsase/Diguanyl_cyclase"/>
</dbReference>
<dbReference type="SUPFAM" id="SSF141868">
    <property type="entry name" value="EAL domain-like"/>
    <property type="match status" value="1"/>
</dbReference>
<protein>
    <recommendedName>
        <fullName evidence="2">cyclic-guanylate-specific phosphodiesterase</fullName>
        <ecNumber evidence="2">3.1.4.52</ecNumber>
    </recommendedName>
</protein>
<dbReference type="SMART" id="SM00052">
    <property type="entry name" value="EAL"/>
    <property type="match status" value="1"/>
</dbReference>
<dbReference type="Pfam" id="PF00563">
    <property type="entry name" value="EAL"/>
    <property type="match status" value="1"/>
</dbReference>
<dbReference type="OrthoDB" id="9813913at2"/>
<sequence>MLTIHRFFALLFFLIVGGLYTSFAAFYFHEQKAKSEIIAADFQRTLNEIGYQIYSGVSSFAELEEMRAGIQRKAAQNNLIDDISIQYGNKTILSTDPKMFNHSHQQLDEIDVLLESEHLRVYRDIHADVMFYDGVKPINLRIILSPNGDELDRRFDEIINSYINYSLLPTLIIAVLLFLLIKKRLIAPLEKLRQFAYYHNHVPNQFKIRELESIRNSMQQTFKRLNEEAEALYNSARTDDLSGLPNRQQLTERLNWLISESSRTQEEFAYLFIDLDNFKHINDTLGHDTGDELLIEISRIMQAELRGHDIIARFGGDEFVMVLNKYRNHLELNHIIERVLRELQEIDSISNQTVSVSASIGVAFYPKDGKNAQTLMKHADIAMYQAKERGKNQVHYFTEELNQKILQHVTLEQDLRSGIKNKEFELYYQPKVKVETGEISGCECLIRWHHPTRGLIPPNQFIPLAENSGLIVQLGEWVLEEAIQQQLFWKKMYGIDLPISVNVSAHQFAHENFYTRLQQIFKDFEFEPNKLDIEVTESVLLDDSNHNLSILKMIRSLGVTTSLDDFGTGYSSLAYLKRFPINVLKIDKSFMDDYLSRTGSVFIQTIITMAHNLNIEIVAEGIEQQDQLNYLKSVDCEFYQGYFCSKPLPAKNFIELVQDSLNKQAKT</sequence>
<dbReference type="PANTHER" id="PTHR44757">
    <property type="entry name" value="DIGUANYLATE CYCLASE DGCP"/>
    <property type="match status" value="1"/>
</dbReference>
<evidence type="ECO:0000256" key="3">
    <source>
        <dbReference type="ARBA" id="ARBA00022636"/>
    </source>
</evidence>
<evidence type="ECO:0000256" key="2">
    <source>
        <dbReference type="ARBA" id="ARBA00012282"/>
    </source>
</evidence>